<dbReference type="Proteomes" id="UP000265100">
    <property type="component" value="Chromosome 10"/>
</dbReference>
<organism evidence="4 5">
    <name type="scientific">Astatotilapia calliptera</name>
    <name type="common">Eastern happy</name>
    <name type="synonym">Chromis callipterus</name>
    <dbReference type="NCBI Taxonomy" id="8154"/>
    <lineage>
        <taxon>Eukaryota</taxon>
        <taxon>Metazoa</taxon>
        <taxon>Chordata</taxon>
        <taxon>Craniata</taxon>
        <taxon>Vertebrata</taxon>
        <taxon>Euteleostomi</taxon>
        <taxon>Actinopterygii</taxon>
        <taxon>Neopterygii</taxon>
        <taxon>Teleostei</taxon>
        <taxon>Neoteleostei</taxon>
        <taxon>Acanthomorphata</taxon>
        <taxon>Ovalentaria</taxon>
        <taxon>Cichlomorphae</taxon>
        <taxon>Cichliformes</taxon>
        <taxon>Cichlidae</taxon>
        <taxon>African cichlids</taxon>
        <taxon>Pseudocrenilabrinae</taxon>
        <taxon>Haplochromini</taxon>
        <taxon>Astatotilapia</taxon>
    </lineage>
</organism>
<evidence type="ECO:0000313" key="4">
    <source>
        <dbReference type="Ensembl" id="ENSACLP00000047620.1"/>
    </source>
</evidence>
<protein>
    <recommendedName>
        <fullName evidence="3">Glycosyltransferase 2-like domain-containing protein</fullName>
    </recommendedName>
</protein>
<reference evidence="4" key="1">
    <citation type="submission" date="2018-05" db="EMBL/GenBank/DDBJ databases">
        <authorList>
            <person name="Datahose"/>
        </authorList>
    </citation>
    <scope>NUCLEOTIDE SEQUENCE</scope>
</reference>
<accession>A0AAX7SUW4</accession>
<keyword evidence="5" id="KW-1185">Reference proteome</keyword>
<dbReference type="PANTHER" id="PTHR11675:SF41">
    <property type="entry name" value="POLYPEPTIDE N-ACETYLGALACTOSAMINYLTRANSFERASE 10"/>
    <property type="match status" value="1"/>
</dbReference>
<dbReference type="AlphaFoldDB" id="A0AAX7SUW4"/>
<reference evidence="4" key="2">
    <citation type="submission" date="2025-08" db="UniProtKB">
        <authorList>
            <consortium name="Ensembl"/>
        </authorList>
    </citation>
    <scope>IDENTIFICATION</scope>
</reference>
<dbReference type="SUPFAM" id="SSF53448">
    <property type="entry name" value="Nucleotide-diphospho-sugar transferases"/>
    <property type="match status" value="1"/>
</dbReference>
<evidence type="ECO:0000259" key="3">
    <source>
        <dbReference type="Pfam" id="PF00535"/>
    </source>
</evidence>
<keyword evidence="1" id="KW-1015">Disulfide bond</keyword>
<dbReference type="Ensembl" id="ENSACLT00000067688.1">
    <property type="protein sequence ID" value="ENSACLP00000047620.1"/>
    <property type="gene ID" value="ENSACLG00000024695.2"/>
</dbReference>
<dbReference type="GO" id="GO:0005794">
    <property type="term" value="C:Golgi apparatus"/>
    <property type="evidence" value="ECO:0007669"/>
    <property type="project" value="TreeGrafter"/>
</dbReference>
<dbReference type="FunFam" id="3.90.550.10:FF:000107">
    <property type="entry name" value="Polypeptide N-acetylgalactosaminyltransferase-like 6"/>
    <property type="match status" value="1"/>
</dbReference>
<reference evidence="4" key="3">
    <citation type="submission" date="2025-09" db="UniProtKB">
        <authorList>
            <consortium name="Ensembl"/>
        </authorList>
    </citation>
    <scope>IDENTIFICATION</scope>
</reference>
<name>A0AAX7SUW4_ASTCA</name>
<dbReference type="GeneTree" id="ENSGT00940000156690"/>
<evidence type="ECO:0000256" key="2">
    <source>
        <dbReference type="SAM" id="MobiDB-lite"/>
    </source>
</evidence>
<evidence type="ECO:0000313" key="5">
    <source>
        <dbReference type="Proteomes" id="UP000265100"/>
    </source>
</evidence>
<dbReference type="InterPro" id="IPR029044">
    <property type="entry name" value="Nucleotide-diphossugar_trans"/>
</dbReference>
<feature type="domain" description="Glycosyltransferase 2-like" evidence="3">
    <location>
        <begin position="141"/>
        <end position="185"/>
    </location>
</feature>
<dbReference type="GO" id="GO:0006493">
    <property type="term" value="P:protein O-linked glycosylation"/>
    <property type="evidence" value="ECO:0007669"/>
    <property type="project" value="TreeGrafter"/>
</dbReference>
<dbReference type="Pfam" id="PF00535">
    <property type="entry name" value="Glycos_transf_2"/>
    <property type="match status" value="1"/>
</dbReference>
<dbReference type="InterPro" id="IPR001173">
    <property type="entry name" value="Glyco_trans_2-like"/>
</dbReference>
<feature type="region of interest" description="Disordered" evidence="2">
    <location>
        <begin position="68"/>
        <end position="94"/>
    </location>
</feature>
<sequence length="192" mass="21941">MRRKEKRLLQFAGLLIAALLFLPNVGLWSLYKDRVFDNSPDSVDGPGGIPQIQVRELGRNGVRRKDWHDNEAIKRDASRSGNGEQGKPFPLTDADRVDQAYRENGFNIYVSDRISLNRSVPDIRHPNCKHKLYAEKLPNTTIIIPFHNEGWSSLLRTVHSVLNRSPPQLIAEIILVDDFSDKGTQRTHAHHY</sequence>
<feature type="compositionally biased region" description="Basic and acidic residues" evidence="2">
    <location>
        <begin position="68"/>
        <end position="78"/>
    </location>
</feature>
<proteinExistence type="predicted"/>
<gene>
    <name evidence="4" type="primary">GALNT10</name>
</gene>
<dbReference type="Gene3D" id="3.90.550.10">
    <property type="entry name" value="Spore Coat Polysaccharide Biosynthesis Protein SpsA, Chain A"/>
    <property type="match status" value="1"/>
</dbReference>
<dbReference type="PANTHER" id="PTHR11675">
    <property type="entry name" value="N-ACETYLGALACTOSAMINYLTRANSFERASE"/>
    <property type="match status" value="1"/>
</dbReference>
<dbReference type="GO" id="GO:0004653">
    <property type="term" value="F:polypeptide N-acetylgalactosaminyltransferase activity"/>
    <property type="evidence" value="ECO:0007669"/>
    <property type="project" value="TreeGrafter"/>
</dbReference>
<evidence type="ECO:0000256" key="1">
    <source>
        <dbReference type="ARBA" id="ARBA00023157"/>
    </source>
</evidence>